<feature type="region of interest" description="Disordered" evidence="1">
    <location>
        <begin position="24"/>
        <end position="64"/>
    </location>
</feature>
<feature type="compositionally biased region" description="Acidic residues" evidence="1">
    <location>
        <begin position="24"/>
        <end position="34"/>
    </location>
</feature>
<name>A0A699T4Y2_TANCI</name>
<gene>
    <name evidence="2" type="ORF">Tci_876849</name>
</gene>
<protein>
    <submittedName>
        <fullName evidence="2">Uncharacterized protein</fullName>
    </submittedName>
</protein>
<feature type="region of interest" description="Disordered" evidence="1">
    <location>
        <begin position="83"/>
        <end position="106"/>
    </location>
</feature>
<reference evidence="2" key="1">
    <citation type="journal article" date="2019" name="Sci. Rep.">
        <title>Draft genome of Tanacetum cinerariifolium, the natural source of mosquito coil.</title>
        <authorList>
            <person name="Yamashiro T."/>
            <person name="Shiraishi A."/>
            <person name="Satake H."/>
            <person name="Nakayama K."/>
        </authorList>
    </citation>
    <scope>NUCLEOTIDE SEQUENCE</scope>
</reference>
<evidence type="ECO:0000256" key="1">
    <source>
        <dbReference type="SAM" id="MobiDB-lite"/>
    </source>
</evidence>
<dbReference type="EMBL" id="BKCJ011214619">
    <property type="protein sequence ID" value="GFD04880.1"/>
    <property type="molecule type" value="Genomic_DNA"/>
</dbReference>
<organism evidence="2">
    <name type="scientific">Tanacetum cinerariifolium</name>
    <name type="common">Dalmatian daisy</name>
    <name type="synonym">Chrysanthemum cinerariifolium</name>
    <dbReference type="NCBI Taxonomy" id="118510"/>
    <lineage>
        <taxon>Eukaryota</taxon>
        <taxon>Viridiplantae</taxon>
        <taxon>Streptophyta</taxon>
        <taxon>Embryophyta</taxon>
        <taxon>Tracheophyta</taxon>
        <taxon>Spermatophyta</taxon>
        <taxon>Magnoliopsida</taxon>
        <taxon>eudicotyledons</taxon>
        <taxon>Gunneridae</taxon>
        <taxon>Pentapetalae</taxon>
        <taxon>asterids</taxon>
        <taxon>campanulids</taxon>
        <taxon>Asterales</taxon>
        <taxon>Asteraceae</taxon>
        <taxon>Asteroideae</taxon>
        <taxon>Anthemideae</taxon>
        <taxon>Anthemidinae</taxon>
        <taxon>Tanacetum</taxon>
    </lineage>
</organism>
<accession>A0A699T4Y2</accession>
<dbReference type="AlphaFoldDB" id="A0A699T4Y2"/>
<feature type="compositionally biased region" description="Pro residues" evidence="1">
    <location>
        <begin position="37"/>
        <end position="52"/>
    </location>
</feature>
<feature type="non-terminal residue" evidence="2">
    <location>
        <position position="1"/>
    </location>
</feature>
<sequence>MVETPLFEGMLVPQQAVNDIDDVANDNVADDVADVEPTPPSPPPTITPPPSQELPSISHEDATKQGEIIAKIDADKDVSLEEVDAAKDDEVEKNEDVQGRLEESQA</sequence>
<comment type="caution">
    <text evidence="2">The sequence shown here is derived from an EMBL/GenBank/DDBJ whole genome shotgun (WGS) entry which is preliminary data.</text>
</comment>
<evidence type="ECO:0000313" key="2">
    <source>
        <dbReference type="EMBL" id="GFD04880.1"/>
    </source>
</evidence>
<proteinExistence type="predicted"/>